<comment type="similarity">
    <text evidence="1 2">Belongs to the small heat shock protein (HSP20) family.</text>
</comment>
<evidence type="ECO:0000259" key="3">
    <source>
        <dbReference type="PROSITE" id="PS01031"/>
    </source>
</evidence>
<protein>
    <submittedName>
        <fullName evidence="4">Hsp20/alpha crystallin family protein</fullName>
    </submittedName>
</protein>
<reference evidence="4 5" key="1">
    <citation type="submission" date="2020-04" db="EMBL/GenBank/DDBJ databases">
        <title>Zoogloea sp. G-4-1-14 isolated from soil.</title>
        <authorList>
            <person name="Dahal R.H."/>
        </authorList>
    </citation>
    <scope>NUCLEOTIDE SEQUENCE [LARGE SCALE GENOMIC DNA]</scope>
    <source>
        <strain evidence="4 5">G-4-1-14</strain>
    </source>
</reference>
<accession>A0A848G935</accession>
<dbReference type="EMBL" id="JABBGA010000018">
    <property type="protein sequence ID" value="NML27784.1"/>
    <property type="molecule type" value="Genomic_DNA"/>
</dbReference>
<evidence type="ECO:0000256" key="2">
    <source>
        <dbReference type="RuleBase" id="RU003616"/>
    </source>
</evidence>
<dbReference type="SUPFAM" id="SSF49764">
    <property type="entry name" value="HSP20-like chaperones"/>
    <property type="match status" value="1"/>
</dbReference>
<dbReference type="PROSITE" id="PS01031">
    <property type="entry name" value="SHSP"/>
    <property type="match status" value="1"/>
</dbReference>
<evidence type="ECO:0000313" key="4">
    <source>
        <dbReference type="EMBL" id="NML27784.1"/>
    </source>
</evidence>
<organism evidence="4 5">
    <name type="scientific">Zoogloea dura</name>
    <dbReference type="NCBI Taxonomy" id="2728840"/>
    <lineage>
        <taxon>Bacteria</taxon>
        <taxon>Pseudomonadati</taxon>
        <taxon>Pseudomonadota</taxon>
        <taxon>Betaproteobacteria</taxon>
        <taxon>Rhodocyclales</taxon>
        <taxon>Zoogloeaceae</taxon>
        <taxon>Zoogloea</taxon>
    </lineage>
</organism>
<dbReference type="AlphaFoldDB" id="A0A848G935"/>
<dbReference type="Proteomes" id="UP000580043">
    <property type="component" value="Unassembled WGS sequence"/>
</dbReference>
<dbReference type="InterPro" id="IPR008978">
    <property type="entry name" value="HSP20-like_chaperone"/>
</dbReference>
<gene>
    <name evidence="4" type="ORF">HHL15_18675</name>
</gene>
<keyword evidence="5" id="KW-1185">Reference proteome</keyword>
<dbReference type="RefSeq" id="WP_169147317.1">
    <property type="nucleotide sequence ID" value="NZ_JABBGA010000018.1"/>
</dbReference>
<dbReference type="InterPro" id="IPR002068">
    <property type="entry name" value="A-crystallin/Hsp20_dom"/>
</dbReference>
<sequence>MFYRSLFPRDVLAELDRLQRGMQQQGDVSPSIRGTGRGGYPAMNVGSTAQSVEIHAFAPGLDPASLDVQLDKGVLTIAGERPGVLPPKEAPATVHIDERFSGRFRRVVTLPDDVDPNAVSARYTDGVLHVSVQRRAAAQPRRINVV</sequence>
<dbReference type="InterPro" id="IPR031107">
    <property type="entry name" value="Small_HSP"/>
</dbReference>
<proteinExistence type="inferred from homology"/>
<feature type="domain" description="SHSP" evidence="3">
    <location>
        <begin position="34"/>
        <end position="146"/>
    </location>
</feature>
<evidence type="ECO:0000313" key="5">
    <source>
        <dbReference type="Proteomes" id="UP000580043"/>
    </source>
</evidence>
<evidence type="ECO:0000256" key="1">
    <source>
        <dbReference type="PROSITE-ProRule" id="PRU00285"/>
    </source>
</evidence>
<comment type="caution">
    <text evidence="4">The sequence shown here is derived from an EMBL/GenBank/DDBJ whole genome shotgun (WGS) entry which is preliminary data.</text>
</comment>
<dbReference type="CDD" id="cd06464">
    <property type="entry name" value="ACD_sHsps-like"/>
    <property type="match status" value="1"/>
</dbReference>
<name>A0A848G935_9RHOO</name>
<dbReference type="PANTHER" id="PTHR11527">
    <property type="entry name" value="HEAT-SHOCK PROTEIN 20 FAMILY MEMBER"/>
    <property type="match status" value="1"/>
</dbReference>
<dbReference type="Gene3D" id="2.60.40.790">
    <property type="match status" value="1"/>
</dbReference>
<dbReference type="Pfam" id="PF00011">
    <property type="entry name" value="HSP20"/>
    <property type="match status" value="1"/>
</dbReference>